<feature type="transmembrane region" description="Helical" evidence="6">
    <location>
        <begin position="152"/>
        <end position="171"/>
    </location>
</feature>
<evidence type="ECO:0000256" key="1">
    <source>
        <dbReference type="ARBA" id="ARBA00004651"/>
    </source>
</evidence>
<dbReference type="GO" id="GO:0005886">
    <property type="term" value="C:plasma membrane"/>
    <property type="evidence" value="ECO:0007669"/>
    <property type="project" value="UniProtKB-SubCell"/>
</dbReference>
<dbReference type="Pfam" id="PF01943">
    <property type="entry name" value="Polysacc_synt"/>
    <property type="match status" value="1"/>
</dbReference>
<evidence type="ECO:0000256" key="3">
    <source>
        <dbReference type="ARBA" id="ARBA00022692"/>
    </source>
</evidence>
<feature type="transmembrane region" description="Helical" evidence="6">
    <location>
        <begin position="12"/>
        <end position="33"/>
    </location>
</feature>
<comment type="caution">
    <text evidence="7">The sequence shown here is derived from an EMBL/GenBank/DDBJ whole genome shotgun (WGS) entry which is preliminary data.</text>
</comment>
<dbReference type="PANTHER" id="PTHR30250">
    <property type="entry name" value="PST FAMILY PREDICTED COLANIC ACID TRANSPORTER"/>
    <property type="match status" value="1"/>
</dbReference>
<dbReference type="AlphaFoldDB" id="A0A7Y9JAV9"/>
<gene>
    <name evidence="7" type="ORF">BJZ21_001624</name>
</gene>
<feature type="transmembrane region" description="Helical" evidence="6">
    <location>
        <begin position="177"/>
        <end position="197"/>
    </location>
</feature>
<feature type="transmembrane region" description="Helical" evidence="6">
    <location>
        <begin position="328"/>
        <end position="349"/>
    </location>
</feature>
<feature type="transmembrane region" description="Helical" evidence="6">
    <location>
        <begin position="86"/>
        <end position="109"/>
    </location>
</feature>
<protein>
    <submittedName>
        <fullName evidence="7">O-antigen/teichoic acid export membrane protein</fullName>
    </submittedName>
</protein>
<evidence type="ECO:0000256" key="2">
    <source>
        <dbReference type="ARBA" id="ARBA00022475"/>
    </source>
</evidence>
<sequence length="411" mass="43210">MTSRPGRVASLLGGGGSIAVAMGVMNVATYGFTMIAARLLGPRDYGAFAGLMATLLVVTVIQLGLQATAARRISADPDHVGQIEHTILGVTYRAALALFVLLLVLTPVIDALLRLDSMPTAALVAVISVPLTVMGGQAGILQGERRWWQLSVLYVLSGVPRLIIGTALIWWRPSESAALVGIALGAVTPVIAGWWFLRRERAPGSVSERHGFRSVMLETFHNSQALLAFFALSNADVIVARNVLPEHEAGLYAGGIILTKAVLFLPQFVVVVAFPSMSTIAEQRRALTLSLSLVTGIGLVVTLGAAVLPRLALVFVGGRQYADITDDLAGFAVLGTVLAALQLLVYSVLARQAHRSVLLVWAALVVLVVVGSLSTTFGQLLLAVVLVDAALFAALLALGLRRARPAEPAAA</sequence>
<dbReference type="Proteomes" id="UP000535511">
    <property type="component" value="Unassembled WGS sequence"/>
</dbReference>
<reference evidence="7 8" key="1">
    <citation type="submission" date="2020-07" db="EMBL/GenBank/DDBJ databases">
        <title>Sequencing the genomes of 1000 actinobacteria strains.</title>
        <authorList>
            <person name="Klenk H.-P."/>
        </authorList>
    </citation>
    <scope>NUCLEOTIDE SEQUENCE [LARGE SCALE GENOMIC DNA]</scope>
    <source>
        <strain evidence="7 8">DSM 21350</strain>
    </source>
</reference>
<keyword evidence="5 6" id="KW-0472">Membrane</keyword>
<keyword evidence="8" id="KW-1185">Reference proteome</keyword>
<dbReference type="RefSeq" id="WP_179661872.1">
    <property type="nucleotide sequence ID" value="NZ_JACCBG010000001.1"/>
</dbReference>
<accession>A0A7Y9JAV9</accession>
<evidence type="ECO:0000313" key="7">
    <source>
        <dbReference type="EMBL" id="NYD41541.1"/>
    </source>
</evidence>
<evidence type="ECO:0000256" key="5">
    <source>
        <dbReference type="ARBA" id="ARBA00023136"/>
    </source>
</evidence>
<feature type="transmembrane region" description="Helical" evidence="6">
    <location>
        <begin position="380"/>
        <end position="400"/>
    </location>
</feature>
<evidence type="ECO:0000256" key="4">
    <source>
        <dbReference type="ARBA" id="ARBA00022989"/>
    </source>
</evidence>
<dbReference type="EMBL" id="JACCBG010000001">
    <property type="protein sequence ID" value="NYD41541.1"/>
    <property type="molecule type" value="Genomic_DNA"/>
</dbReference>
<name>A0A7Y9JAV9_9ACTN</name>
<evidence type="ECO:0000313" key="8">
    <source>
        <dbReference type="Proteomes" id="UP000535511"/>
    </source>
</evidence>
<evidence type="ECO:0000256" key="6">
    <source>
        <dbReference type="SAM" id="Phobius"/>
    </source>
</evidence>
<keyword evidence="3 6" id="KW-0812">Transmembrane</keyword>
<feature type="transmembrane region" description="Helical" evidence="6">
    <location>
        <begin position="45"/>
        <end position="65"/>
    </location>
</feature>
<dbReference type="PANTHER" id="PTHR30250:SF11">
    <property type="entry name" value="O-ANTIGEN TRANSPORTER-RELATED"/>
    <property type="match status" value="1"/>
</dbReference>
<dbReference type="InterPro" id="IPR002797">
    <property type="entry name" value="Polysacc_synth"/>
</dbReference>
<comment type="subcellular location">
    <subcellularLocation>
        <location evidence="1">Cell membrane</location>
        <topology evidence="1">Multi-pass membrane protein</topology>
    </subcellularLocation>
</comment>
<feature type="transmembrane region" description="Helical" evidence="6">
    <location>
        <begin position="121"/>
        <end position="140"/>
    </location>
</feature>
<keyword evidence="2" id="KW-1003">Cell membrane</keyword>
<organism evidence="7 8">
    <name type="scientific">Nocardioides panaciterrulae</name>
    <dbReference type="NCBI Taxonomy" id="661492"/>
    <lineage>
        <taxon>Bacteria</taxon>
        <taxon>Bacillati</taxon>
        <taxon>Actinomycetota</taxon>
        <taxon>Actinomycetes</taxon>
        <taxon>Propionibacteriales</taxon>
        <taxon>Nocardioidaceae</taxon>
        <taxon>Nocardioides</taxon>
    </lineage>
</organism>
<feature type="transmembrane region" description="Helical" evidence="6">
    <location>
        <begin position="356"/>
        <end position="374"/>
    </location>
</feature>
<feature type="transmembrane region" description="Helical" evidence="6">
    <location>
        <begin position="250"/>
        <end position="274"/>
    </location>
</feature>
<dbReference type="InterPro" id="IPR050833">
    <property type="entry name" value="Poly_Biosynth_Transport"/>
</dbReference>
<keyword evidence="4 6" id="KW-1133">Transmembrane helix</keyword>
<feature type="transmembrane region" description="Helical" evidence="6">
    <location>
        <begin position="286"/>
        <end position="308"/>
    </location>
</feature>
<proteinExistence type="predicted"/>